<evidence type="ECO:0000313" key="8">
    <source>
        <dbReference type="RefSeq" id="XP_022109163.1"/>
    </source>
</evidence>
<dbReference type="InterPro" id="IPR050870">
    <property type="entry name" value="FAST_kinase"/>
</dbReference>
<dbReference type="InterPro" id="IPR013579">
    <property type="entry name" value="FAST_2"/>
</dbReference>
<organism evidence="4 8">
    <name type="scientific">Acanthaster planci</name>
    <name type="common">Crown-of-thorns starfish</name>
    <dbReference type="NCBI Taxonomy" id="133434"/>
    <lineage>
        <taxon>Eukaryota</taxon>
        <taxon>Metazoa</taxon>
        <taxon>Echinodermata</taxon>
        <taxon>Eleutherozoa</taxon>
        <taxon>Asterozoa</taxon>
        <taxon>Asteroidea</taxon>
        <taxon>Valvatacea</taxon>
        <taxon>Valvatida</taxon>
        <taxon>Acanthasteridae</taxon>
        <taxon>Acanthaster</taxon>
    </lineage>
</organism>
<gene>
    <name evidence="5 6 7 8" type="primary">LOC110989234</name>
</gene>
<sequence>MKGTALSTVCLQTSRSELLRSMASSVASFRIGACILAKSNLRQFGKASVCVRCLHVVKDSAGNVKSKSSVSTQTVTRQAGMHSKVLRNTTRKIPGHSCQAAVERFRGTLPADALLDEISSTTDPTEVLNLTGRHRARLTHVHIFHAFHHIWQLAKLHDGPYLTCFLDAVRRHPEFDALCVLAENKLNDVDGKLLVDTLYAALRLTPEVHHPLVRELRTELNHRLDELETNALSKLAVSLGDMNDNRSPMFCATVRLFSDKLHTVDSIRELSAWMREAIHLVSPPNRQAVFQRASQLLAEANPMDIGDNSIRRIIHTMARSRSVSQPLLNQCAQLLMEMMESIPLKELCMVQSMLRCLNYENKELQDAVHKTIIKKLPACHDPEDLAYAIESIGSVASADIKLLLADKAEEVASVLTPSAISRMSAGLRLMGYRNHQTPLVQKLVRRIKAESSSLQVDGLADIVGFLVRLDSPDPEVFTIIQERLLEILGFAFSPSRVLTVVATLAQLPTLDLLDCTVPKRVRAMMPQLNIAGINYMLQATSKIARKLDKSKLGTLSQEVVELRQELFERAQASIDQITSIYYLNNIVDIVLRDDGHVLVLDAAMKQFTNVLHRMTPQLAVDCARNLFRARYLQRDLMDKIAQVATQKMNKITPMQVLYILSPFCSLNYLPPNAPAFFQACVARCQPFLDSLPTGYLVDLTHILTFLQQFPEPFIRHIFSLDFLTKLDEELETIPDRSMMYRRKLMYLNRTVALECPELQVPWFHEQFSQDLLKKRSLTMDSSLMSIQSSLVEVLGGPQYLRSFVVSPYYYDISFECVLDSDGHPLACADYGSVLNRSEGKVAGTMLADLMQWGTQTKQLPQGAQRVAIDFLPSALFCINSRHTLGMVALKQRHLELMGYRYVQIPHFVWSSQVLAEHEERIEYLRWLIFSPSKGLEEQRPAAAAAKNTGVGLSGVLTDKVRPKLPKNLGIQEEGLLEDEMVLKVLNTFDTIR</sequence>
<protein>
    <submittedName>
        <fullName evidence="5 6">FAST kinase domain-containing protein 1, mitochondrial-like</fullName>
    </submittedName>
</protein>
<dbReference type="Pfam" id="PF08368">
    <property type="entry name" value="FAST_2"/>
    <property type="match status" value="1"/>
</dbReference>
<dbReference type="PROSITE" id="PS51286">
    <property type="entry name" value="RAP"/>
    <property type="match status" value="1"/>
</dbReference>
<evidence type="ECO:0000313" key="5">
    <source>
        <dbReference type="RefSeq" id="XP_022109160.1"/>
    </source>
</evidence>
<dbReference type="RefSeq" id="XP_022109160.1">
    <property type="nucleotide sequence ID" value="XM_022253468.1"/>
</dbReference>
<dbReference type="Pfam" id="PF06743">
    <property type="entry name" value="FAST_1"/>
    <property type="match status" value="1"/>
</dbReference>
<dbReference type="OrthoDB" id="385235at2759"/>
<dbReference type="GO" id="GO:0000963">
    <property type="term" value="P:mitochondrial RNA processing"/>
    <property type="evidence" value="ECO:0007669"/>
    <property type="project" value="TreeGrafter"/>
</dbReference>
<evidence type="ECO:0000259" key="3">
    <source>
        <dbReference type="PROSITE" id="PS51286"/>
    </source>
</evidence>
<dbReference type="InterPro" id="IPR010622">
    <property type="entry name" value="FAST_Leu-rich"/>
</dbReference>
<dbReference type="GO" id="GO:0044528">
    <property type="term" value="P:regulation of mitochondrial mRNA stability"/>
    <property type="evidence" value="ECO:0007669"/>
    <property type="project" value="InterPro"/>
</dbReference>
<dbReference type="RefSeq" id="XP_022109162.1">
    <property type="nucleotide sequence ID" value="XM_022253470.1"/>
</dbReference>
<evidence type="ECO:0000256" key="1">
    <source>
        <dbReference type="ARBA" id="ARBA00004173"/>
    </source>
</evidence>
<keyword evidence="4" id="KW-1185">Reference proteome</keyword>
<dbReference type="RefSeq" id="XP_022109163.1">
    <property type="nucleotide sequence ID" value="XM_022253471.1"/>
</dbReference>
<dbReference type="GO" id="GO:0035770">
    <property type="term" value="C:ribonucleoprotein granule"/>
    <property type="evidence" value="ECO:0007669"/>
    <property type="project" value="TreeGrafter"/>
</dbReference>
<dbReference type="GeneID" id="110989234"/>
<dbReference type="GO" id="GO:0005759">
    <property type="term" value="C:mitochondrial matrix"/>
    <property type="evidence" value="ECO:0007669"/>
    <property type="project" value="TreeGrafter"/>
</dbReference>
<dbReference type="SMART" id="SM00952">
    <property type="entry name" value="RAP"/>
    <property type="match status" value="1"/>
</dbReference>
<dbReference type="InterPro" id="IPR013584">
    <property type="entry name" value="RAP"/>
</dbReference>
<evidence type="ECO:0000313" key="6">
    <source>
        <dbReference type="RefSeq" id="XP_022109161.1"/>
    </source>
</evidence>
<dbReference type="Pfam" id="PF08373">
    <property type="entry name" value="RAP"/>
    <property type="match status" value="1"/>
</dbReference>
<proteinExistence type="predicted"/>
<feature type="domain" description="RAP" evidence="3">
    <location>
        <begin position="866"/>
        <end position="926"/>
    </location>
</feature>
<reference evidence="5 6" key="1">
    <citation type="submission" date="2025-04" db="UniProtKB">
        <authorList>
            <consortium name="RefSeq"/>
        </authorList>
    </citation>
    <scope>IDENTIFICATION</scope>
</reference>
<dbReference type="RefSeq" id="XP_022109161.1">
    <property type="nucleotide sequence ID" value="XM_022253469.1"/>
</dbReference>
<dbReference type="PANTHER" id="PTHR21228:SF72">
    <property type="entry name" value="LD32258P"/>
    <property type="match status" value="1"/>
</dbReference>
<evidence type="ECO:0000313" key="7">
    <source>
        <dbReference type="RefSeq" id="XP_022109162.1"/>
    </source>
</evidence>
<comment type="subcellular location">
    <subcellularLocation>
        <location evidence="1">Mitochondrion</location>
    </subcellularLocation>
</comment>
<dbReference type="GO" id="GO:0003723">
    <property type="term" value="F:RNA binding"/>
    <property type="evidence" value="ECO:0007669"/>
    <property type="project" value="TreeGrafter"/>
</dbReference>
<keyword evidence="2" id="KW-0496">Mitochondrion</keyword>
<evidence type="ECO:0000256" key="2">
    <source>
        <dbReference type="ARBA" id="ARBA00023128"/>
    </source>
</evidence>
<dbReference type="KEGG" id="aplc:110989234"/>
<dbReference type="OMA" id="FRPFSCE"/>
<evidence type="ECO:0000313" key="4">
    <source>
        <dbReference type="Proteomes" id="UP000694845"/>
    </source>
</evidence>
<dbReference type="PANTHER" id="PTHR21228">
    <property type="entry name" value="FAST LEU-RICH DOMAIN-CONTAINING"/>
    <property type="match status" value="1"/>
</dbReference>
<dbReference type="AlphaFoldDB" id="A0A8B7ZUC6"/>
<name>A0A8B7ZUC6_ACAPL</name>
<dbReference type="Proteomes" id="UP000694845">
    <property type="component" value="Unplaced"/>
</dbReference>
<accession>A0A8B7ZUC6</accession>